<gene>
    <name evidence="1" type="ORF">FRACYDRAFT_254739</name>
</gene>
<dbReference type="Proteomes" id="UP000095751">
    <property type="component" value="Unassembled WGS sequence"/>
</dbReference>
<evidence type="ECO:0000313" key="1">
    <source>
        <dbReference type="EMBL" id="OEU06405.1"/>
    </source>
</evidence>
<dbReference type="AlphaFoldDB" id="A0A1E7EKF9"/>
<proteinExistence type="predicted"/>
<dbReference type="KEGG" id="fcy:FRACYDRAFT_254739"/>
<keyword evidence="2" id="KW-1185">Reference proteome</keyword>
<accession>A0A1E7EKF9</accession>
<sequence length="139" mass="15523">MKFTIDLLNGGMLYSLRTTPDESGALTSTCCTRTLCNPPTTFLFLRLKRKLDFAVGGMHANSHIFEQNASWKLIFGMVATENFLLRKLDFAVGGMYTNSHIFEQNAPPNPLFGIVATEDFVLLKRKLDFAVGGEQEIQV</sequence>
<reference evidence="1 2" key="1">
    <citation type="submission" date="2016-09" db="EMBL/GenBank/DDBJ databases">
        <title>Extensive genetic diversity and differential bi-allelic expression allows diatom success in the polar Southern Ocean.</title>
        <authorList>
            <consortium name="DOE Joint Genome Institute"/>
            <person name="Mock T."/>
            <person name="Otillar R.P."/>
            <person name="Strauss J."/>
            <person name="Dupont C."/>
            <person name="Frickenhaus S."/>
            <person name="Maumus F."/>
            <person name="Mcmullan M."/>
            <person name="Sanges R."/>
            <person name="Schmutz J."/>
            <person name="Toseland A."/>
            <person name="Valas R."/>
            <person name="Veluchamy A."/>
            <person name="Ward B.J."/>
            <person name="Allen A."/>
            <person name="Barry K."/>
            <person name="Falciatore A."/>
            <person name="Ferrante M."/>
            <person name="Fortunato A.E."/>
            <person name="Gloeckner G."/>
            <person name="Gruber A."/>
            <person name="Hipkin R."/>
            <person name="Janech M."/>
            <person name="Kroth P."/>
            <person name="Leese F."/>
            <person name="Lindquist E."/>
            <person name="Lyon B.R."/>
            <person name="Martin J."/>
            <person name="Mayer C."/>
            <person name="Parker M."/>
            <person name="Quesneville H."/>
            <person name="Raymond J."/>
            <person name="Uhlig C."/>
            <person name="Valentin K.U."/>
            <person name="Worden A.Z."/>
            <person name="Armbrust E.V."/>
            <person name="Bowler C."/>
            <person name="Green B."/>
            <person name="Moulton V."/>
            <person name="Van Oosterhout C."/>
            <person name="Grigoriev I."/>
        </authorList>
    </citation>
    <scope>NUCLEOTIDE SEQUENCE [LARGE SCALE GENOMIC DNA]</scope>
    <source>
        <strain evidence="1 2">CCMP1102</strain>
    </source>
</reference>
<protein>
    <submittedName>
        <fullName evidence="1">Uncharacterized protein</fullName>
    </submittedName>
</protein>
<organism evidence="1 2">
    <name type="scientific">Fragilariopsis cylindrus CCMP1102</name>
    <dbReference type="NCBI Taxonomy" id="635003"/>
    <lineage>
        <taxon>Eukaryota</taxon>
        <taxon>Sar</taxon>
        <taxon>Stramenopiles</taxon>
        <taxon>Ochrophyta</taxon>
        <taxon>Bacillariophyta</taxon>
        <taxon>Bacillariophyceae</taxon>
        <taxon>Bacillariophycidae</taxon>
        <taxon>Bacillariales</taxon>
        <taxon>Bacillariaceae</taxon>
        <taxon>Fragilariopsis</taxon>
    </lineage>
</organism>
<evidence type="ECO:0000313" key="2">
    <source>
        <dbReference type="Proteomes" id="UP000095751"/>
    </source>
</evidence>
<dbReference type="InParanoid" id="A0A1E7EKF9"/>
<dbReference type="EMBL" id="KV784410">
    <property type="protein sequence ID" value="OEU06405.1"/>
    <property type="molecule type" value="Genomic_DNA"/>
</dbReference>
<name>A0A1E7EKF9_9STRA</name>